<feature type="transmembrane region" description="Helical" evidence="2">
    <location>
        <begin position="12"/>
        <end position="38"/>
    </location>
</feature>
<evidence type="ECO:0000256" key="1">
    <source>
        <dbReference type="SAM" id="MobiDB-lite"/>
    </source>
</evidence>
<evidence type="ECO:0000313" key="3">
    <source>
        <dbReference type="EMBL" id="MBB6398768.1"/>
    </source>
</evidence>
<sequence>MPQNRSATSNGGVIALILVGGAVATGVAALFMTVRSYASPAMLGFRTSPAYFLIACLFAGLVVGTAVLPARPRGPLAPIAAGLSAYVAMEVGGRIGVILGLMLSAQAWPSGSFLTAVLKPAFGRYQAYELLALVVAAGLAGLRVLTAKTGGASQPWDAGAPGGPFGAPGGPPMPGRPPFPGRPGQPPSYRPPYPGPGQGPVPGGPQGPPPPHGGA</sequence>
<comment type="caution">
    <text evidence="3">The sequence shown here is derived from an EMBL/GenBank/DDBJ whole genome shotgun (WGS) entry which is preliminary data.</text>
</comment>
<feature type="transmembrane region" description="Helical" evidence="2">
    <location>
        <begin position="80"/>
        <end position="105"/>
    </location>
</feature>
<keyword evidence="4" id="KW-1185">Reference proteome</keyword>
<feature type="transmembrane region" description="Helical" evidence="2">
    <location>
        <begin position="50"/>
        <end position="68"/>
    </location>
</feature>
<keyword evidence="2" id="KW-0472">Membrane</keyword>
<evidence type="ECO:0000256" key="2">
    <source>
        <dbReference type="SAM" id="Phobius"/>
    </source>
</evidence>
<keyword evidence="2" id="KW-0812">Transmembrane</keyword>
<evidence type="ECO:0000313" key="4">
    <source>
        <dbReference type="Proteomes" id="UP000546324"/>
    </source>
</evidence>
<dbReference type="Proteomes" id="UP000546324">
    <property type="component" value="Unassembled WGS sequence"/>
</dbReference>
<gene>
    <name evidence="3" type="ORF">BKA00_005682</name>
</gene>
<proteinExistence type="predicted"/>
<reference evidence="3 4" key="1">
    <citation type="submission" date="2020-08" db="EMBL/GenBank/DDBJ databases">
        <title>Sequencing the genomes of 1000 actinobacteria strains.</title>
        <authorList>
            <person name="Klenk H.-P."/>
        </authorList>
    </citation>
    <scope>NUCLEOTIDE SEQUENCE [LARGE SCALE GENOMIC DNA]</scope>
    <source>
        <strain evidence="3 4">DSM 43675</strain>
    </source>
</reference>
<feature type="compositionally biased region" description="Pro residues" evidence="1">
    <location>
        <begin position="169"/>
        <end position="215"/>
    </location>
</feature>
<feature type="region of interest" description="Disordered" evidence="1">
    <location>
        <begin position="153"/>
        <end position="215"/>
    </location>
</feature>
<feature type="transmembrane region" description="Helical" evidence="2">
    <location>
        <begin position="125"/>
        <end position="145"/>
    </location>
</feature>
<dbReference type="AlphaFoldDB" id="A0A7X0G3J4"/>
<protein>
    <submittedName>
        <fullName evidence="3">Uncharacterized protein</fullName>
    </submittedName>
</protein>
<dbReference type="EMBL" id="JACHMQ010000001">
    <property type="protein sequence ID" value="MBB6398768.1"/>
    <property type="molecule type" value="Genomic_DNA"/>
</dbReference>
<organism evidence="3 4">
    <name type="scientific">Actinomadura coerulea</name>
    <dbReference type="NCBI Taxonomy" id="46159"/>
    <lineage>
        <taxon>Bacteria</taxon>
        <taxon>Bacillati</taxon>
        <taxon>Actinomycetota</taxon>
        <taxon>Actinomycetes</taxon>
        <taxon>Streptosporangiales</taxon>
        <taxon>Thermomonosporaceae</taxon>
        <taxon>Actinomadura</taxon>
    </lineage>
</organism>
<accession>A0A7X0G3J4</accession>
<dbReference type="RefSeq" id="WP_185030027.1">
    <property type="nucleotide sequence ID" value="NZ_JACHMQ010000001.1"/>
</dbReference>
<keyword evidence="2" id="KW-1133">Transmembrane helix</keyword>
<name>A0A7X0G3J4_9ACTN</name>